<protein>
    <submittedName>
        <fullName evidence="3">Uncharacterized protein</fullName>
    </submittedName>
</protein>
<sequence length="1036" mass="116410">MLRVWSGCEPLQGYENLMDSIEYLLYLSIDEESGSQFIQEEGNFDVQKLHRKAELRRLPATLVSWTRCHSASIIFAVIISIFFIIKLAIIKLKRLLGKFRQKEIRPATVTGFDLMVSGSERAPQPDLDREAARRHGIRMAPGIGPTAGLAYFYNLDRFKFDAEQRQDCIHQMQNMRLAQWGLFREDVRDVFQLSTSNMDNYILVGALIVTAVMNFIFVGYPEFPLEPRWLLLLWNNCVFACIFFGMVSVWLAMHGSIAQRSARVKILTQAVRPPVPSLKDVEEAMRSQEHFEGDGAGRYFQPPAFALPFASGEKDEIPKTQPTTVDPNMRTLPTGAGVSQRKGRARAVPKTQKEEAVDWLSDAPFAGEEVLQHLQTVDNGGPGRSAVMHSHFWMLRRVQRGYACFDAYARIGLVLAAQHMLLVCAYYSLGHFMSKMDHWPIPAQNPGAAWLSLIAGAFCTTTLFKLDLFCGPKYRNLVQLTLVLPPLLSGLAIHLAASRTNHGRGGVRACDQVVPAWVPWALAILACTGHMIWMWVILRLSSPLLETGDLQQLHFTLDEHLHDLEAQMAMPAGRQIENWEKKGPENFPAWLQTSFLEGRNEETCWIDCRSGQVVWSMPEGGQIIDLSRLIASLEELQLRIDDSPRSSDEPVLAAEALPFELMPENPDVELSSSLLPWKCIRWSCLAQMGVWLVTIGVLLFDPKYYDSPIAPRELYDRMVLQLVQTDWPHDFFRPSALACSAGGRHLMIGDQFAIFESEVELLGEHQMESALERKEEEASRNKTRQILGLRTVSLETAVPTADIDFSFKSIGFLPGKNKLLLLNQGGTQVTEYSLNGHTYVKTWRLSPTLPHKRLEIIQPVEGPEAEQCVVTLCPTHRHELHPLHMLISLRRRRPSQDVVEVVDSHTGTTKASAQTVIGVHHDYRTGHIWLLNTNSEGFAEVVVFDAELAKVPLGRWPLPSGRWWVPGMCNLGDGQGFILAAAADTDRAGQVGGPELWLDPTHPLRWSVRVPDPVHSPPLLTPQRRPPLLVPELAGG</sequence>
<feature type="transmembrane region" description="Helical" evidence="2">
    <location>
        <begin position="517"/>
        <end position="538"/>
    </location>
</feature>
<accession>A0A1Q9EYL3</accession>
<feature type="region of interest" description="Disordered" evidence="1">
    <location>
        <begin position="1016"/>
        <end position="1036"/>
    </location>
</feature>
<evidence type="ECO:0000313" key="4">
    <source>
        <dbReference type="Proteomes" id="UP000186817"/>
    </source>
</evidence>
<dbReference type="EMBL" id="LSRX01000041">
    <property type="protein sequence ID" value="OLQ12547.1"/>
    <property type="molecule type" value="Genomic_DNA"/>
</dbReference>
<feature type="compositionally biased region" description="Pro residues" evidence="1">
    <location>
        <begin position="1016"/>
        <end position="1029"/>
    </location>
</feature>
<gene>
    <name evidence="3" type="ORF">AK812_SmicGene3505</name>
</gene>
<proteinExistence type="predicted"/>
<feature type="transmembrane region" description="Helical" evidence="2">
    <location>
        <begin position="407"/>
        <end position="429"/>
    </location>
</feature>
<feature type="transmembrane region" description="Helical" evidence="2">
    <location>
        <begin position="71"/>
        <end position="90"/>
    </location>
</feature>
<feature type="transmembrane region" description="Helical" evidence="2">
    <location>
        <begin position="201"/>
        <end position="220"/>
    </location>
</feature>
<keyword evidence="2" id="KW-0472">Membrane</keyword>
<feature type="transmembrane region" description="Helical" evidence="2">
    <location>
        <begin position="449"/>
        <end position="470"/>
    </location>
</feature>
<dbReference type="OrthoDB" id="430561at2759"/>
<organism evidence="3 4">
    <name type="scientific">Symbiodinium microadriaticum</name>
    <name type="common">Dinoflagellate</name>
    <name type="synonym">Zooxanthella microadriatica</name>
    <dbReference type="NCBI Taxonomy" id="2951"/>
    <lineage>
        <taxon>Eukaryota</taxon>
        <taxon>Sar</taxon>
        <taxon>Alveolata</taxon>
        <taxon>Dinophyceae</taxon>
        <taxon>Suessiales</taxon>
        <taxon>Symbiodiniaceae</taxon>
        <taxon>Symbiodinium</taxon>
    </lineage>
</organism>
<dbReference type="AlphaFoldDB" id="A0A1Q9EYL3"/>
<evidence type="ECO:0000256" key="2">
    <source>
        <dbReference type="SAM" id="Phobius"/>
    </source>
</evidence>
<dbReference type="Proteomes" id="UP000186817">
    <property type="component" value="Unassembled WGS sequence"/>
</dbReference>
<reference evidence="3 4" key="1">
    <citation type="submission" date="2016-02" db="EMBL/GenBank/DDBJ databases">
        <title>Genome analysis of coral dinoflagellate symbionts highlights evolutionary adaptations to a symbiotic lifestyle.</title>
        <authorList>
            <person name="Aranda M."/>
            <person name="Li Y."/>
            <person name="Liew Y.J."/>
            <person name="Baumgarten S."/>
            <person name="Simakov O."/>
            <person name="Wilson M."/>
            <person name="Piel J."/>
            <person name="Ashoor H."/>
            <person name="Bougouffa S."/>
            <person name="Bajic V.B."/>
            <person name="Ryu T."/>
            <person name="Ravasi T."/>
            <person name="Bayer T."/>
            <person name="Micklem G."/>
            <person name="Kim H."/>
            <person name="Bhak J."/>
            <person name="Lajeunesse T.C."/>
            <person name="Voolstra C.R."/>
        </authorList>
    </citation>
    <scope>NUCLEOTIDE SEQUENCE [LARGE SCALE GENOMIC DNA]</scope>
    <source>
        <strain evidence="3 4">CCMP2467</strain>
    </source>
</reference>
<comment type="caution">
    <text evidence="3">The sequence shown here is derived from an EMBL/GenBank/DDBJ whole genome shotgun (WGS) entry which is preliminary data.</text>
</comment>
<dbReference type="OMA" id="NEETCWI"/>
<keyword evidence="4" id="KW-1185">Reference proteome</keyword>
<feature type="region of interest" description="Disordered" evidence="1">
    <location>
        <begin position="316"/>
        <end position="352"/>
    </location>
</feature>
<evidence type="ECO:0000256" key="1">
    <source>
        <dbReference type="SAM" id="MobiDB-lite"/>
    </source>
</evidence>
<keyword evidence="2" id="KW-1133">Transmembrane helix</keyword>
<feature type="transmembrane region" description="Helical" evidence="2">
    <location>
        <begin position="232"/>
        <end position="253"/>
    </location>
</feature>
<name>A0A1Q9EYL3_SYMMI</name>
<keyword evidence="2" id="KW-0812">Transmembrane</keyword>
<evidence type="ECO:0000313" key="3">
    <source>
        <dbReference type="EMBL" id="OLQ12547.1"/>
    </source>
</evidence>